<dbReference type="Proteomes" id="UP001432027">
    <property type="component" value="Unassembled WGS sequence"/>
</dbReference>
<gene>
    <name evidence="3" type="ORF">PENTCL1PPCAC_8498</name>
</gene>
<feature type="non-terminal residue" evidence="3">
    <location>
        <position position="1"/>
    </location>
</feature>
<evidence type="ECO:0000256" key="2">
    <source>
        <dbReference type="SAM" id="Phobius"/>
    </source>
</evidence>
<keyword evidence="2" id="KW-1133">Transmembrane helix</keyword>
<evidence type="ECO:0000256" key="1">
    <source>
        <dbReference type="SAM" id="MobiDB-lite"/>
    </source>
</evidence>
<keyword evidence="4" id="KW-1185">Reference proteome</keyword>
<reference evidence="3" key="1">
    <citation type="submission" date="2023-10" db="EMBL/GenBank/DDBJ databases">
        <title>Genome assembly of Pristionchus species.</title>
        <authorList>
            <person name="Yoshida K."/>
            <person name="Sommer R.J."/>
        </authorList>
    </citation>
    <scope>NUCLEOTIDE SEQUENCE</scope>
    <source>
        <strain evidence="3">RS0144</strain>
    </source>
</reference>
<accession>A0AAV5T0E5</accession>
<dbReference type="AlphaFoldDB" id="A0AAV5T0E5"/>
<keyword evidence="2" id="KW-0812">Transmembrane</keyword>
<feature type="region of interest" description="Disordered" evidence="1">
    <location>
        <begin position="107"/>
        <end position="202"/>
    </location>
</feature>
<comment type="caution">
    <text evidence="3">The sequence shown here is derived from an EMBL/GenBank/DDBJ whole genome shotgun (WGS) entry which is preliminary data.</text>
</comment>
<organism evidence="3 4">
    <name type="scientific">Pristionchus entomophagus</name>
    <dbReference type="NCBI Taxonomy" id="358040"/>
    <lineage>
        <taxon>Eukaryota</taxon>
        <taxon>Metazoa</taxon>
        <taxon>Ecdysozoa</taxon>
        <taxon>Nematoda</taxon>
        <taxon>Chromadorea</taxon>
        <taxon>Rhabditida</taxon>
        <taxon>Rhabditina</taxon>
        <taxon>Diplogasteromorpha</taxon>
        <taxon>Diplogasteroidea</taxon>
        <taxon>Neodiplogasteridae</taxon>
        <taxon>Pristionchus</taxon>
    </lineage>
</organism>
<evidence type="ECO:0000313" key="4">
    <source>
        <dbReference type="Proteomes" id="UP001432027"/>
    </source>
</evidence>
<sequence>IRVPCSPLDQSPRLLSLLLLPSLARRIPYPRPQLQYPVPEPTATEAPTSFEKWQDDHSVAWLCNPLGLVFLLLIACFLYCECWDEWSPLRRCCSRCCSKIRRPTKPPECTGPFAKQPGSAPGKPSTSSNPPSSGAAGGANLSPAAAAIAATQADAAANGTNECTPPNAAYRTTARRAHERRPAGSGDRGRPGEGAQGRRDGR</sequence>
<keyword evidence="2" id="KW-0472">Membrane</keyword>
<feature type="non-terminal residue" evidence="3">
    <location>
        <position position="202"/>
    </location>
</feature>
<feature type="compositionally biased region" description="Basic and acidic residues" evidence="1">
    <location>
        <begin position="187"/>
        <end position="202"/>
    </location>
</feature>
<name>A0AAV5T0E5_9BILA</name>
<feature type="transmembrane region" description="Helical" evidence="2">
    <location>
        <begin position="59"/>
        <end position="80"/>
    </location>
</feature>
<evidence type="ECO:0000313" key="3">
    <source>
        <dbReference type="EMBL" id="GMS86323.1"/>
    </source>
</evidence>
<dbReference type="EMBL" id="BTSX01000002">
    <property type="protein sequence ID" value="GMS86323.1"/>
    <property type="molecule type" value="Genomic_DNA"/>
</dbReference>
<proteinExistence type="predicted"/>
<protein>
    <submittedName>
        <fullName evidence="3">Uncharacterized protein</fullName>
    </submittedName>
</protein>
<feature type="compositionally biased region" description="Low complexity" evidence="1">
    <location>
        <begin position="124"/>
        <end position="161"/>
    </location>
</feature>